<keyword evidence="1" id="KW-0472">Membrane</keyword>
<keyword evidence="1" id="KW-0812">Transmembrane</keyword>
<proteinExistence type="predicted"/>
<reference evidence="2 3" key="1">
    <citation type="submission" date="2019-06" db="EMBL/GenBank/DDBJ databases">
        <title>Genomic Encyclopedia of Type Strains, Phase IV (KMG-V): Genome sequencing to study the core and pangenomes of soil and plant-associated prokaryotes.</title>
        <authorList>
            <person name="Whitman W."/>
        </authorList>
    </citation>
    <scope>NUCLEOTIDE SEQUENCE [LARGE SCALE GENOMIC DNA]</scope>
    <source>
        <strain evidence="2 3">BR 11796</strain>
    </source>
</reference>
<name>A0A560BPV8_AZOBR</name>
<comment type="caution">
    <text evidence="2">The sequence shown here is derived from an EMBL/GenBank/DDBJ whole genome shotgun (WGS) entry which is preliminary data.</text>
</comment>
<protein>
    <recommendedName>
        <fullName evidence="4">SPOR domain-containing protein</fullName>
    </recommendedName>
</protein>
<sequence>MIEEKAKTADNGNDVFVSGDTGIRFSLSGKDISDLIKHGVVSAVEDEVFSKIEKYFKLFSIISAFALTTVTVSAYFGIKNYISQAIDKQLQEEAKQLIINETRRYISSEDGSRKIVEIIASGVNGDSSAENMINFDNAIARSMKLYIEKISEEVARKVVDQNKINTSAAKTAVHDKETTDGPYSEAVYRVIIASYTGRQYALSFVEQAVATLKSKNLQDVRPILCDPTLGNDKIVVAVGKFQTVKSAEDVRLKLISAGFPPNIYISANTRNAYSCGA</sequence>
<gene>
    <name evidence="2" type="ORF">FBZ82_101671</name>
</gene>
<evidence type="ECO:0000256" key="1">
    <source>
        <dbReference type="SAM" id="Phobius"/>
    </source>
</evidence>
<evidence type="ECO:0000313" key="3">
    <source>
        <dbReference type="Proteomes" id="UP000316083"/>
    </source>
</evidence>
<evidence type="ECO:0008006" key="4">
    <source>
        <dbReference type="Google" id="ProtNLM"/>
    </source>
</evidence>
<dbReference type="AlphaFoldDB" id="A0A560BPV8"/>
<accession>A0A560BPV8</accession>
<dbReference type="EMBL" id="VITF01000001">
    <property type="protein sequence ID" value="TWA74655.1"/>
    <property type="molecule type" value="Genomic_DNA"/>
</dbReference>
<organism evidence="2 3">
    <name type="scientific">Azospirillum brasilense</name>
    <dbReference type="NCBI Taxonomy" id="192"/>
    <lineage>
        <taxon>Bacteria</taxon>
        <taxon>Pseudomonadati</taxon>
        <taxon>Pseudomonadota</taxon>
        <taxon>Alphaproteobacteria</taxon>
        <taxon>Rhodospirillales</taxon>
        <taxon>Azospirillaceae</taxon>
        <taxon>Azospirillum</taxon>
    </lineage>
</organism>
<dbReference type="RefSeq" id="WP_145672535.1">
    <property type="nucleotide sequence ID" value="NZ_VITF01000001.1"/>
</dbReference>
<feature type="transmembrane region" description="Helical" evidence="1">
    <location>
        <begin position="58"/>
        <end position="78"/>
    </location>
</feature>
<keyword evidence="1" id="KW-1133">Transmembrane helix</keyword>
<dbReference type="Proteomes" id="UP000316083">
    <property type="component" value="Unassembled WGS sequence"/>
</dbReference>
<evidence type="ECO:0000313" key="2">
    <source>
        <dbReference type="EMBL" id="TWA74655.1"/>
    </source>
</evidence>